<accession>A0ABV3YE76</accession>
<evidence type="ECO:0000256" key="1">
    <source>
        <dbReference type="SAM" id="MobiDB-lite"/>
    </source>
</evidence>
<keyword evidence="3" id="KW-1185">Reference proteome</keyword>
<name>A0ABV3YE76_9ACTN</name>
<dbReference type="RefSeq" id="WP_259842409.1">
    <property type="nucleotide sequence ID" value="NZ_CP143053.1"/>
</dbReference>
<organism evidence="2 3">
    <name type="scientific">Dietzia cinnamea</name>
    <dbReference type="NCBI Taxonomy" id="321318"/>
    <lineage>
        <taxon>Bacteria</taxon>
        <taxon>Bacillati</taxon>
        <taxon>Actinomycetota</taxon>
        <taxon>Actinomycetes</taxon>
        <taxon>Mycobacteriales</taxon>
        <taxon>Dietziaceae</taxon>
        <taxon>Dietzia</taxon>
    </lineage>
</organism>
<comment type="caution">
    <text evidence="2">The sequence shown here is derived from an EMBL/GenBank/DDBJ whole genome shotgun (WGS) entry which is preliminary data.</text>
</comment>
<evidence type="ECO:0000313" key="2">
    <source>
        <dbReference type="EMBL" id="MEX6463225.1"/>
    </source>
</evidence>
<reference evidence="3" key="1">
    <citation type="submission" date="2024-07" db="EMBL/GenBank/DDBJ databases">
        <title>Pseudomonas strain that inhibits Aeromonas fish pathogens.</title>
        <authorList>
            <person name="Wildschutte H."/>
        </authorList>
    </citation>
    <scope>NUCLEOTIDE SEQUENCE [LARGE SCALE GENOMIC DNA]</scope>
    <source>
        <strain evidence="3">n60</strain>
    </source>
</reference>
<sequence length="100" mass="10782">MSIRKGRRRRTPPPPADPRPQTAAGPAGSTPADAGRRLVGVWRSDLRAKVVALTLIPELVYATFLNVVFLKGVVDILLARQASWGHVVRDADGATRMAEA</sequence>
<proteinExistence type="predicted"/>
<feature type="compositionally biased region" description="Basic residues" evidence="1">
    <location>
        <begin position="1"/>
        <end position="11"/>
    </location>
</feature>
<dbReference type="EMBL" id="JBFTEZ010000002">
    <property type="protein sequence ID" value="MEX6463225.1"/>
    <property type="molecule type" value="Genomic_DNA"/>
</dbReference>
<dbReference type="Proteomes" id="UP001560293">
    <property type="component" value="Unassembled WGS sequence"/>
</dbReference>
<feature type="region of interest" description="Disordered" evidence="1">
    <location>
        <begin position="1"/>
        <end position="34"/>
    </location>
</feature>
<evidence type="ECO:0000313" key="3">
    <source>
        <dbReference type="Proteomes" id="UP001560293"/>
    </source>
</evidence>
<gene>
    <name evidence="2" type="ORF">AB6N35_02485</name>
</gene>
<protein>
    <submittedName>
        <fullName evidence="2">Uncharacterized protein</fullName>
    </submittedName>
</protein>
<dbReference type="GeneID" id="89531537"/>